<keyword evidence="3" id="KW-1185">Reference proteome</keyword>
<organism evidence="2 3">
    <name type="scientific">Culter alburnus</name>
    <name type="common">Topmouth culter</name>
    <dbReference type="NCBI Taxonomy" id="194366"/>
    <lineage>
        <taxon>Eukaryota</taxon>
        <taxon>Metazoa</taxon>
        <taxon>Chordata</taxon>
        <taxon>Craniata</taxon>
        <taxon>Vertebrata</taxon>
        <taxon>Euteleostomi</taxon>
        <taxon>Actinopterygii</taxon>
        <taxon>Neopterygii</taxon>
        <taxon>Teleostei</taxon>
        <taxon>Ostariophysi</taxon>
        <taxon>Cypriniformes</taxon>
        <taxon>Xenocyprididae</taxon>
        <taxon>Xenocypridinae</taxon>
        <taxon>Culter</taxon>
    </lineage>
</organism>
<protein>
    <submittedName>
        <fullName evidence="2">Uncharacterized protein</fullName>
    </submittedName>
</protein>
<dbReference type="AlphaFoldDB" id="A0AAW2A853"/>
<feature type="chain" id="PRO_5043632213" evidence="1">
    <location>
        <begin position="25"/>
        <end position="238"/>
    </location>
</feature>
<reference evidence="2 3" key="1">
    <citation type="submission" date="2024-05" db="EMBL/GenBank/DDBJ databases">
        <title>A high-quality chromosomal-level genome assembly of Topmouth culter (Culter alburnus).</title>
        <authorList>
            <person name="Zhao H."/>
        </authorList>
    </citation>
    <scope>NUCLEOTIDE SEQUENCE [LARGE SCALE GENOMIC DNA]</scope>
    <source>
        <strain evidence="2">CATC2023</strain>
        <tissue evidence="2">Muscle</tissue>
    </source>
</reference>
<dbReference type="EMBL" id="JAWDJR010000010">
    <property type="protein sequence ID" value="KAK9968779.1"/>
    <property type="molecule type" value="Genomic_DNA"/>
</dbReference>
<comment type="caution">
    <text evidence="2">The sequence shown here is derived from an EMBL/GenBank/DDBJ whole genome shotgun (WGS) entry which is preliminary data.</text>
</comment>
<evidence type="ECO:0000313" key="3">
    <source>
        <dbReference type="Proteomes" id="UP001479290"/>
    </source>
</evidence>
<dbReference type="Proteomes" id="UP001479290">
    <property type="component" value="Unassembled WGS sequence"/>
</dbReference>
<name>A0AAW2A853_CULAL</name>
<gene>
    <name evidence="2" type="ORF">ABG768_003087</name>
</gene>
<evidence type="ECO:0000313" key="2">
    <source>
        <dbReference type="EMBL" id="KAK9968779.1"/>
    </source>
</evidence>
<evidence type="ECO:0000256" key="1">
    <source>
        <dbReference type="SAM" id="SignalP"/>
    </source>
</evidence>
<accession>A0AAW2A853</accession>
<keyword evidence="1" id="KW-0732">Signal</keyword>
<sequence>MTPILKLMLALATVLGVVVTTVKSQNLICDGNFERNQLQNAAQNALDVIGSTRTPTASHALAGKGQHVFNNNLLKFHRSVLEDLLKELGGYDKHMENLKQDLVIPLTEDQQKAISTTMVVHFSSKDEYVDYNAAVFGAYVEKLRGALVAYLKADTSDDDDKRNRIRTQVQLITNNMVNLNVYVDPMACDHWLKKNPKKNQQFKDIRDALRNMFQNILQDFKTVSKNIKDLYKSGKWKS</sequence>
<feature type="signal peptide" evidence="1">
    <location>
        <begin position="1"/>
        <end position="24"/>
    </location>
</feature>
<proteinExistence type="predicted"/>